<gene>
    <name evidence="7" type="ORF">DLJ60_05135</name>
</gene>
<evidence type="ECO:0000256" key="5">
    <source>
        <dbReference type="ARBA" id="ARBA00023251"/>
    </source>
</evidence>
<reference evidence="7 8" key="1">
    <citation type="submission" date="2018-05" db="EMBL/GenBank/DDBJ databases">
        <title>Micromonospora from Atacama Desert.</title>
        <authorList>
            <person name="Carro L."/>
            <person name="Goodfellow M."/>
            <person name="Klenk H.-P."/>
        </authorList>
    </citation>
    <scope>NUCLEOTIDE SEQUENCE [LARGE SCALE GENOMIC DNA]</scope>
    <source>
        <strain evidence="7 8">LB41</strain>
    </source>
</reference>
<keyword evidence="2" id="KW-0813">Transport</keyword>
<evidence type="ECO:0000313" key="7">
    <source>
        <dbReference type="EMBL" id="RQW96402.1"/>
    </source>
</evidence>
<dbReference type="Gene3D" id="3.40.50.300">
    <property type="entry name" value="P-loop containing nucleotide triphosphate hydrolases"/>
    <property type="match status" value="1"/>
</dbReference>
<dbReference type="SUPFAM" id="SSF52540">
    <property type="entry name" value="P-loop containing nucleoside triphosphate hydrolases"/>
    <property type="match status" value="1"/>
</dbReference>
<evidence type="ECO:0000256" key="2">
    <source>
        <dbReference type="ARBA" id="ARBA00022448"/>
    </source>
</evidence>
<dbReference type="Proteomes" id="UP000274694">
    <property type="component" value="Unassembled WGS sequence"/>
</dbReference>
<dbReference type="InterPro" id="IPR050763">
    <property type="entry name" value="ABC_transporter_ATP-binding"/>
</dbReference>
<keyword evidence="3" id="KW-0547">Nucleotide-binding</keyword>
<dbReference type="PROSITE" id="PS00211">
    <property type="entry name" value="ABC_TRANSPORTER_1"/>
    <property type="match status" value="1"/>
</dbReference>
<dbReference type="InterPro" id="IPR027417">
    <property type="entry name" value="P-loop_NTPase"/>
</dbReference>
<evidence type="ECO:0000256" key="4">
    <source>
        <dbReference type="ARBA" id="ARBA00022840"/>
    </source>
</evidence>
<name>A0ABX9YBC9_MICCH</name>
<dbReference type="PANTHER" id="PTHR42711:SF1">
    <property type="entry name" value="ABC-TRANSPORT PROTEIN, ATP-BINDING COMPONENT"/>
    <property type="match status" value="1"/>
</dbReference>
<keyword evidence="5" id="KW-0046">Antibiotic resistance</keyword>
<organism evidence="7 8">
    <name type="scientific">Micromonospora chalcea</name>
    <dbReference type="NCBI Taxonomy" id="1874"/>
    <lineage>
        <taxon>Bacteria</taxon>
        <taxon>Bacillati</taxon>
        <taxon>Actinomycetota</taxon>
        <taxon>Actinomycetes</taxon>
        <taxon>Micromonosporales</taxon>
        <taxon>Micromonosporaceae</taxon>
        <taxon>Micromonospora</taxon>
    </lineage>
</organism>
<dbReference type="InterPro" id="IPR017871">
    <property type="entry name" value="ABC_transporter-like_CS"/>
</dbReference>
<dbReference type="EMBL" id="QGTA01000114">
    <property type="protein sequence ID" value="RQW96402.1"/>
    <property type="molecule type" value="Genomic_DNA"/>
</dbReference>
<accession>A0ABX9YBC9</accession>
<comment type="caution">
    <text evidence="7">The sequence shown here is derived from an EMBL/GenBank/DDBJ whole genome shotgun (WGS) entry which is preliminary data.</text>
</comment>
<evidence type="ECO:0000313" key="8">
    <source>
        <dbReference type="Proteomes" id="UP000274694"/>
    </source>
</evidence>
<evidence type="ECO:0000256" key="1">
    <source>
        <dbReference type="ARBA" id="ARBA00004202"/>
    </source>
</evidence>
<dbReference type="SMART" id="SM00382">
    <property type="entry name" value="AAA"/>
    <property type="match status" value="1"/>
</dbReference>
<keyword evidence="8" id="KW-1185">Reference proteome</keyword>
<dbReference type="PANTHER" id="PTHR42711">
    <property type="entry name" value="ABC TRANSPORTER ATP-BINDING PROTEIN"/>
    <property type="match status" value="1"/>
</dbReference>
<dbReference type="GO" id="GO:0005524">
    <property type="term" value="F:ATP binding"/>
    <property type="evidence" value="ECO:0007669"/>
    <property type="project" value="UniProtKB-KW"/>
</dbReference>
<proteinExistence type="predicted"/>
<dbReference type="InterPro" id="IPR003439">
    <property type="entry name" value="ABC_transporter-like_ATP-bd"/>
</dbReference>
<feature type="domain" description="ABC transporter" evidence="6">
    <location>
        <begin position="30"/>
        <end position="262"/>
    </location>
</feature>
<keyword evidence="4 7" id="KW-0067">ATP-binding</keyword>
<sequence length="351" mass="38393">MVHARPVTLIQVAGLRKVFRKPEKAPGLRGSLRHLLQRRFSEHVAVDGIDLSVAQGEAVAYVGPNGAGKSTTVKMLSGILVPTAGQVLVDGLVPYRARVENARRVGVVFGQRTQLWWDLPVRDSLELLRDMHGLGAARYRETLARLDDVLGLADLLPVVARKLSLGQRMRADLAAALLHEPRIVYLDEPTIGLDIAVKDRVRSFVRRLVADGTTVMLTTHDLADIEDICRRIVIIDAGRVVYDGDLQSVKDTHVRERSMSFELAAGLPGVDRIAARLPGAQVRAGSDDRELTVTFDRMTLGAREVLAAVLAEAEIVDMHIDEPAIETVVRKVYAGQLRPEPGGGVDRETVS</sequence>
<protein>
    <submittedName>
        <fullName evidence="7">Sugar ABC transporter ATP-binding protein</fullName>
    </submittedName>
</protein>
<dbReference type="Pfam" id="PF00005">
    <property type="entry name" value="ABC_tran"/>
    <property type="match status" value="1"/>
</dbReference>
<dbReference type="PROSITE" id="PS50893">
    <property type="entry name" value="ABC_TRANSPORTER_2"/>
    <property type="match status" value="1"/>
</dbReference>
<comment type="subcellular location">
    <subcellularLocation>
        <location evidence="1">Cell membrane</location>
        <topology evidence="1">Peripheral membrane protein</topology>
    </subcellularLocation>
</comment>
<dbReference type="InterPro" id="IPR003593">
    <property type="entry name" value="AAA+_ATPase"/>
</dbReference>
<evidence type="ECO:0000259" key="6">
    <source>
        <dbReference type="PROSITE" id="PS50893"/>
    </source>
</evidence>
<evidence type="ECO:0000256" key="3">
    <source>
        <dbReference type="ARBA" id="ARBA00022741"/>
    </source>
</evidence>